<dbReference type="AlphaFoldDB" id="A0A1I3XUV0"/>
<dbReference type="InterPro" id="IPR010916">
    <property type="entry name" value="TonB_box_CS"/>
</dbReference>
<keyword evidence="5" id="KW-0574">Periplasm</keyword>
<reference evidence="7 8" key="1">
    <citation type="submission" date="2016-10" db="EMBL/GenBank/DDBJ databases">
        <authorList>
            <person name="de Groot N.N."/>
        </authorList>
    </citation>
    <scope>NUCLEOTIDE SEQUENCE [LARGE SCALE GENOMIC DNA]</scope>
    <source>
        <strain evidence="7 8">NE2</strain>
    </source>
</reference>
<dbReference type="PANTHER" id="PTHR30368">
    <property type="entry name" value="SULFATE-BINDING PROTEIN"/>
    <property type="match status" value="1"/>
</dbReference>
<feature type="signal peptide" evidence="6">
    <location>
        <begin position="1"/>
        <end position="33"/>
    </location>
</feature>
<dbReference type="GO" id="GO:0016779">
    <property type="term" value="F:nucleotidyltransferase activity"/>
    <property type="evidence" value="ECO:0007669"/>
    <property type="project" value="UniProtKB-KW"/>
</dbReference>
<dbReference type="STRING" id="1612308.SAMN05444581_10497"/>
<dbReference type="GO" id="GO:1902358">
    <property type="term" value="P:sulfate transmembrane transport"/>
    <property type="evidence" value="ECO:0007669"/>
    <property type="project" value="InterPro"/>
</dbReference>
<dbReference type="Gene3D" id="3.40.190.10">
    <property type="entry name" value="Periplasmic binding protein-like II"/>
    <property type="match status" value="2"/>
</dbReference>
<evidence type="ECO:0000256" key="5">
    <source>
        <dbReference type="ARBA" id="ARBA00022764"/>
    </source>
</evidence>
<evidence type="ECO:0000256" key="6">
    <source>
        <dbReference type="SAM" id="SignalP"/>
    </source>
</evidence>
<keyword evidence="4 6" id="KW-0732">Signal</keyword>
<comment type="subcellular location">
    <subcellularLocation>
        <location evidence="1">Periplasm</location>
    </subcellularLocation>
</comment>
<comment type="similarity">
    <text evidence="2">Belongs to the prokaryotic sulfate-binding protein family.</text>
</comment>
<dbReference type="Proteomes" id="UP000198755">
    <property type="component" value="Unassembled WGS sequence"/>
</dbReference>
<gene>
    <name evidence="7" type="ORF">SAMN05444581_10497</name>
</gene>
<dbReference type="NCBIfam" id="NF008106">
    <property type="entry name" value="PRK10852.1"/>
    <property type="match status" value="1"/>
</dbReference>
<dbReference type="EMBL" id="FOSN01000004">
    <property type="protein sequence ID" value="SFK23325.1"/>
    <property type="molecule type" value="Genomic_DNA"/>
</dbReference>
<evidence type="ECO:0000256" key="4">
    <source>
        <dbReference type="ARBA" id="ARBA00022729"/>
    </source>
</evidence>
<keyword evidence="7" id="KW-0548">Nucleotidyltransferase</keyword>
<keyword evidence="7" id="KW-0808">Transferase</keyword>
<dbReference type="Pfam" id="PF13531">
    <property type="entry name" value="SBP_bac_11"/>
    <property type="match status" value="1"/>
</dbReference>
<proteinExistence type="inferred from homology"/>
<evidence type="ECO:0000256" key="2">
    <source>
        <dbReference type="ARBA" id="ARBA00006099"/>
    </source>
</evidence>
<dbReference type="GO" id="GO:1901681">
    <property type="term" value="F:sulfur compound binding"/>
    <property type="evidence" value="ECO:0007669"/>
    <property type="project" value="InterPro"/>
</dbReference>
<organism evidence="7 8">
    <name type="scientific">Methylocapsa palsarum</name>
    <dbReference type="NCBI Taxonomy" id="1612308"/>
    <lineage>
        <taxon>Bacteria</taxon>
        <taxon>Pseudomonadati</taxon>
        <taxon>Pseudomonadota</taxon>
        <taxon>Alphaproteobacteria</taxon>
        <taxon>Hyphomicrobiales</taxon>
        <taxon>Beijerinckiaceae</taxon>
        <taxon>Methylocapsa</taxon>
    </lineage>
</organism>
<accession>A0A1I3XUV0</accession>
<keyword evidence="8" id="KW-1185">Reference proteome</keyword>
<evidence type="ECO:0000313" key="8">
    <source>
        <dbReference type="Proteomes" id="UP000198755"/>
    </source>
</evidence>
<dbReference type="GO" id="GO:0140104">
    <property type="term" value="F:molecular carrier activity"/>
    <property type="evidence" value="ECO:0007669"/>
    <property type="project" value="InterPro"/>
</dbReference>
<dbReference type="PROSITE" id="PS00757">
    <property type="entry name" value="PROK_SULFATE_BIND_2"/>
    <property type="match status" value="1"/>
</dbReference>
<dbReference type="GO" id="GO:0042597">
    <property type="term" value="C:periplasmic space"/>
    <property type="evidence" value="ECO:0007669"/>
    <property type="project" value="UniProtKB-SubCell"/>
</dbReference>
<dbReference type="NCBIfam" id="NF008022">
    <property type="entry name" value="PRK10752.1"/>
    <property type="match status" value="1"/>
</dbReference>
<feature type="chain" id="PRO_5011767760" evidence="6">
    <location>
        <begin position="34"/>
        <end position="345"/>
    </location>
</feature>
<sequence length="345" mass="37282">MVLFPHRRLAGLAVAVASLAAAVLASTPTPARAEQELLNVSYDPTRELYRAINEAFIADWKAKTGETVLVRASHAGSGAQARAVIDGLNADIVTLALAADIDAIASKSGKLPADWQKRLPNNSTPYTSTIVFVVRKGNPKGVKDWDDLIKPGIAVITPNPKTSGGARWNFLAAWGYANKKFKGDEAKVKEFVAGIYKNTPVLDTGARGSTITFAQREQGDVLIAWENDAYLASEEFGKDKFEIVIPSLSVLAEPPVALVDANVDAKKTRKLAEAYLNFLYTPKAQAIIAKNYYHPAKPSDADPKDIARLAKIPLVTVDKDFGGWAKAQARFFADGGVFDQIYATH</sequence>
<dbReference type="InterPro" id="IPR005669">
    <property type="entry name" value="Thiosulph/SO4-bd"/>
</dbReference>
<dbReference type="PANTHER" id="PTHR30368:SF2">
    <property type="entry name" value="SULFATE-BINDING PROTEIN"/>
    <property type="match status" value="1"/>
</dbReference>
<dbReference type="NCBIfam" id="TIGR00971">
    <property type="entry name" value="3a0106s03"/>
    <property type="match status" value="1"/>
</dbReference>
<dbReference type="CDD" id="cd01005">
    <property type="entry name" value="PBP2_CysP"/>
    <property type="match status" value="1"/>
</dbReference>
<protein>
    <submittedName>
        <fullName evidence="7">Sulfate adenylyltransferase subunit 1/sulfate transport system substrate-binding protein</fullName>
    </submittedName>
</protein>
<evidence type="ECO:0000313" key="7">
    <source>
        <dbReference type="EMBL" id="SFK23325.1"/>
    </source>
</evidence>
<name>A0A1I3XUV0_9HYPH</name>
<evidence type="ECO:0000256" key="1">
    <source>
        <dbReference type="ARBA" id="ARBA00004418"/>
    </source>
</evidence>
<keyword evidence="3" id="KW-0813">Transport</keyword>
<dbReference type="InterPro" id="IPR034408">
    <property type="entry name" value="Sulphate/thiosulphate_BS"/>
</dbReference>
<evidence type="ECO:0000256" key="3">
    <source>
        <dbReference type="ARBA" id="ARBA00022448"/>
    </source>
</evidence>
<dbReference type="RefSeq" id="WP_091679966.1">
    <property type="nucleotide sequence ID" value="NZ_FOSN01000004.1"/>
</dbReference>
<dbReference type="SUPFAM" id="SSF53850">
    <property type="entry name" value="Periplasmic binding protein-like II"/>
    <property type="match status" value="1"/>
</dbReference>
<dbReference type="OrthoDB" id="9802127at2"/>
<dbReference type="PROSITE" id="PS00430">
    <property type="entry name" value="TONB_DEPENDENT_REC_1"/>
    <property type="match status" value="1"/>
</dbReference>